<dbReference type="InterPro" id="IPR039426">
    <property type="entry name" value="TonB-dep_rcpt-like"/>
</dbReference>
<dbReference type="PANTHER" id="PTHR32552">
    <property type="entry name" value="FERRICHROME IRON RECEPTOR-RELATED"/>
    <property type="match status" value="1"/>
</dbReference>
<name>A0A399RB15_9PROT</name>
<accession>A0A399RB15</accession>
<evidence type="ECO:0000256" key="7">
    <source>
        <dbReference type="ARBA" id="ARBA00022729"/>
    </source>
</evidence>
<evidence type="ECO:0000256" key="4">
    <source>
        <dbReference type="ARBA" id="ARBA00022452"/>
    </source>
</evidence>
<dbReference type="AlphaFoldDB" id="A0A399RB15"/>
<evidence type="ECO:0000256" key="9">
    <source>
        <dbReference type="ARBA" id="ARBA00023065"/>
    </source>
</evidence>
<evidence type="ECO:0000256" key="11">
    <source>
        <dbReference type="ARBA" id="ARBA00023136"/>
    </source>
</evidence>
<feature type="chain" id="PRO_5017475756" evidence="16">
    <location>
        <begin position="33"/>
        <end position="726"/>
    </location>
</feature>
<dbReference type="Gene3D" id="2.40.170.20">
    <property type="entry name" value="TonB-dependent receptor, beta-barrel domain"/>
    <property type="match status" value="1"/>
</dbReference>
<keyword evidence="10 15" id="KW-0798">TonB box</keyword>
<feature type="domain" description="TonB-dependent receptor plug" evidence="18">
    <location>
        <begin position="70"/>
        <end position="169"/>
    </location>
</feature>
<keyword evidence="8" id="KW-0408">Iron</keyword>
<feature type="domain" description="TonB-dependent receptor-like beta-barrel" evidence="17">
    <location>
        <begin position="244"/>
        <end position="695"/>
    </location>
</feature>
<evidence type="ECO:0000256" key="12">
    <source>
        <dbReference type="ARBA" id="ARBA00023170"/>
    </source>
</evidence>
<dbReference type="PANTHER" id="PTHR32552:SF68">
    <property type="entry name" value="FERRICHROME OUTER MEMBRANE TRANSPORTER_PHAGE RECEPTOR"/>
    <property type="match status" value="1"/>
</dbReference>
<evidence type="ECO:0000256" key="3">
    <source>
        <dbReference type="ARBA" id="ARBA00022448"/>
    </source>
</evidence>
<proteinExistence type="inferred from homology"/>
<sequence>MALNPIERPLNTRAVLLATTMLAALIAPAAVAQEDTSEDEVAVQDTIYVIAPDFVPSEGQSANKSDIALIETPQSVSVITRDQIDLLNFIDAQQAVRYTSGVFGENYGPDLRFDFVTVRGFTPKQYIDGLAAPVSTSIYSVGLDLYAFESFDVLKGPSAALYGNSPPGGLYNQTTRRPEDEFSGELSAQYGTDNYKQVAGTFTGPLGDNVSFRLTGLVRDRDAERDLVSANRELFAPALKVDFTPDTELTLLGYYQSDEVMGDTNGFLPVYGTLLPNPVGKIDPSTNLGNPNNRFDREQWGLGYEFEHRFNEMVSFISNSKLSDYDEDTPTGIYGSGGLIDNDFDGTPDDFRTVLQSNFTYRESVESFATDNRFDINLETGGVTHDIIVGYDYRDVENVADFGFFYGTDTIDLFDPVYDYPADLTPGYPSAFNNQTLQHSGLYAQDHIGIGNLFFTLSGRYDDVTIENNATGTETQQDAFTYRVGANYVFDSGIAPYISYATSFEPVIGTDSVTGNDFDPSEGEQIEAGVKFDARGLPEGYELLLTGAIYQITQTNVVSTAPSVTPVFGTQTGEVEVQGAEIELVSRINDQLSINASYSYTDSEVVKSSTPQEVGAPLPVTPENKASIFADYSFIDGPLAGFGIGAGVRYTSESEGALPGPFNPVIYTGEESTLIDAIIRYDYESWRFAINGSNILDEEYVARCSGPAGCTYGAGRQVIATVTRKF</sequence>
<dbReference type="Proteomes" id="UP000266385">
    <property type="component" value="Unassembled WGS sequence"/>
</dbReference>
<organism evidence="19 20">
    <name type="scientific">Henriciella mobilis</name>
    <dbReference type="NCBI Taxonomy" id="2305467"/>
    <lineage>
        <taxon>Bacteria</taxon>
        <taxon>Pseudomonadati</taxon>
        <taxon>Pseudomonadota</taxon>
        <taxon>Alphaproteobacteria</taxon>
        <taxon>Hyphomonadales</taxon>
        <taxon>Hyphomonadaceae</taxon>
        <taxon>Henriciella</taxon>
    </lineage>
</organism>
<evidence type="ECO:0000313" key="19">
    <source>
        <dbReference type="EMBL" id="RIJ27167.1"/>
    </source>
</evidence>
<evidence type="ECO:0000256" key="1">
    <source>
        <dbReference type="ARBA" id="ARBA00004571"/>
    </source>
</evidence>
<dbReference type="OrthoDB" id="9760333at2"/>
<dbReference type="GO" id="GO:0038023">
    <property type="term" value="F:signaling receptor activity"/>
    <property type="evidence" value="ECO:0007669"/>
    <property type="project" value="InterPro"/>
</dbReference>
<dbReference type="GO" id="GO:0015344">
    <property type="term" value="F:siderophore uptake transmembrane transporter activity"/>
    <property type="evidence" value="ECO:0007669"/>
    <property type="project" value="TreeGrafter"/>
</dbReference>
<keyword evidence="4 14" id="KW-1134">Transmembrane beta strand</keyword>
<dbReference type="GO" id="GO:0009279">
    <property type="term" value="C:cell outer membrane"/>
    <property type="evidence" value="ECO:0007669"/>
    <property type="project" value="UniProtKB-SubCell"/>
</dbReference>
<evidence type="ECO:0000256" key="15">
    <source>
        <dbReference type="RuleBase" id="RU003357"/>
    </source>
</evidence>
<keyword evidence="7 16" id="KW-0732">Signal</keyword>
<evidence type="ECO:0000256" key="14">
    <source>
        <dbReference type="PROSITE-ProRule" id="PRU01360"/>
    </source>
</evidence>
<dbReference type="RefSeq" id="WP_119377280.1">
    <property type="nucleotide sequence ID" value="NZ_QWFX01000014.1"/>
</dbReference>
<dbReference type="Pfam" id="PF07715">
    <property type="entry name" value="Plug"/>
    <property type="match status" value="1"/>
</dbReference>
<dbReference type="Pfam" id="PF00593">
    <property type="entry name" value="TonB_dep_Rec_b-barrel"/>
    <property type="match status" value="1"/>
</dbReference>
<keyword evidence="6 14" id="KW-0812">Transmembrane</keyword>
<keyword evidence="3 14" id="KW-0813">Transport</keyword>
<evidence type="ECO:0000256" key="16">
    <source>
        <dbReference type="SAM" id="SignalP"/>
    </source>
</evidence>
<comment type="caution">
    <text evidence="19">The sequence shown here is derived from an EMBL/GenBank/DDBJ whole genome shotgun (WGS) entry which is preliminary data.</text>
</comment>
<keyword evidence="12 19" id="KW-0675">Receptor</keyword>
<dbReference type="InterPro" id="IPR010105">
    <property type="entry name" value="TonB_sidphr_rcpt"/>
</dbReference>
<dbReference type="CDD" id="cd01347">
    <property type="entry name" value="ligand_gated_channel"/>
    <property type="match status" value="1"/>
</dbReference>
<keyword evidence="20" id="KW-1185">Reference proteome</keyword>
<evidence type="ECO:0000256" key="2">
    <source>
        <dbReference type="ARBA" id="ARBA00009810"/>
    </source>
</evidence>
<feature type="signal peptide" evidence="16">
    <location>
        <begin position="1"/>
        <end position="32"/>
    </location>
</feature>
<evidence type="ECO:0000256" key="10">
    <source>
        <dbReference type="ARBA" id="ARBA00023077"/>
    </source>
</evidence>
<dbReference type="PROSITE" id="PS52016">
    <property type="entry name" value="TONB_DEPENDENT_REC_3"/>
    <property type="match status" value="1"/>
</dbReference>
<evidence type="ECO:0000259" key="17">
    <source>
        <dbReference type="Pfam" id="PF00593"/>
    </source>
</evidence>
<dbReference type="InterPro" id="IPR012910">
    <property type="entry name" value="Plug_dom"/>
</dbReference>
<evidence type="ECO:0000256" key="13">
    <source>
        <dbReference type="ARBA" id="ARBA00023237"/>
    </source>
</evidence>
<keyword evidence="5" id="KW-0410">Iron transport</keyword>
<reference evidence="19 20" key="1">
    <citation type="submission" date="2018-08" db="EMBL/GenBank/DDBJ databases">
        <title>Henriciella mobilis sp. nov., isolated from seawater.</title>
        <authorList>
            <person name="Cheng H."/>
            <person name="Wu Y.-H."/>
            <person name="Xu X.-W."/>
            <person name="Guo L.-L."/>
        </authorList>
    </citation>
    <scope>NUCLEOTIDE SEQUENCE [LARGE SCALE GENOMIC DNA]</scope>
    <source>
        <strain evidence="19 20">JN25</strain>
    </source>
</reference>
<evidence type="ECO:0000313" key="20">
    <source>
        <dbReference type="Proteomes" id="UP000266385"/>
    </source>
</evidence>
<comment type="subcellular location">
    <subcellularLocation>
        <location evidence="1 14">Cell outer membrane</location>
        <topology evidence="1 14">Multi-pass membrane protein</topology>
    </subcellularLocation>
</comment>
<evidence type="ECO:0000256" key="8">
    <source>
        <dbReference type="ARBA" id="ARBA00023004"/>
    </source>
</evidence>
<evidence type="ECO:0000256" key="5">
    <source>
        <dbReference type="ARBA" id="ARBA00022496"/>
    </source>
</evidence>
<evidence type="ECO:0000259" key="18">
    <source>
        <dbReference type="Pfam" id="PF07715"/>
    </source>
</evidence>
<keyword evidence="11 14" id="KW-0472">Membrane</keyword>
<dbReference type="Gene3D" id="2.170.130.10">
    <property type="entry name" value="TonB-dependent receptor, plug domain"/>
    <property type="match status" value="1"/>
</dbReference>
<evidence type="ECO:0000256" key="6">
    <source>
        <dbReference type="ARBA" id="ARBA00022692"/>
    </source>
</evidence>
<dbReference type="EMBL" id="QWFX01000014">
    <property type="protein sequence ID" value="RIJ27167.1"/>
    <property type="molecule type" value="Genomic_DNA"/>
</dbReference>
<keyword evidence="9" id="KW-0406">Ion transport</keyword>
<dbReference type="InterPro" id="IPR036942">
    <property type="entry name" value="Beta-barrel_TonB_sf"/>
</dbReference>
<dbReference type="GO" id="GO:0015891">
    <property type="term" value="P:siderophore transport"/>
    <property type="evidence" value="ECO:0007669"/>
    <property type="project" value="InterPro"/>
</dbReference>
<protein>
    <submittedName>
        <fullName evidence="19">TonB-dependent siderophore receptor</fullName>
    </submittedName>
</protein>
<keyword evidence="13 14" id="KW-0998">Cell outer membrane</keyword>
<dbReference type="NCBIfam" id="TIGR01783">
    <property type="entry name" value="TonB-siderophor"/>
    <property type="match status" value="1"/>
</dbReference>
<comment type="similarity">
    <text evidence="2 14 15">Belongs to the TonB-dependent receptor family.</text>
</comment>
<dbReference type="InterPro" id="IPR037066">
    <property type="entry name" value="Plug_dom_sf"/>
</dbReference>
<dbReference type="InterPro" id="IPR000531">
    <property type="entry name" value="Beta-barrel_TonB"/>
</dbReference>
<dbReference type="SUPFAM" id="SSF56935">
    <property type="entry name" value="Porins"/>
    <property type="match status" value="1"/>
</dbReference>
<gene>
    <name evidence="19" type="ORF">D1223_15180</name>
</gene>